<dbReference type="Gene3D" id="3.40.720.10">
    <property type="entry name" value="Alkaline Phosphatase, subunit A"/>
    <property type="match status" value="1"/>
</dbReference>
<keyword evidence="7" id="KW-0479">Metal-binding</keyword>
<keyword evidence="4 9" id="KW-1133">Transmembrane helix</keyword>
<dbReference type="EMBL" id="SRYJ01000011">
    <property type="protein sequence ID" value="TGY71553.1"/>
    <property type="molecule type" value="Genomic_DNA"/>
</dbReference>
<name>A0A4S2FQX6_9BACT</name>
<evidence type="ECO:0000256" key="7">
    <source>
        <dbReference type="PIRSR" id="PIRSR005091-2"/>
    </source>
</evidence>
<dbReference type="RefSeq" id="WP_135950866.1">
    <property type="nucleotide sequence ID" value="NZ_CAOOJZ010000007.1"/>
</dbReference>
<evidence type="ECO:0000256" key="3">
    <source>
        <dbReference type="ARBA" id="ARBA00022692"/>
    </source>
</evidence>
<evidence type="ECO:0000313" key="12">
    <source>
        <dbReference type="Proteomes" id="UP000310760"/>
    </source>
</evidence>
<keyword evidence="3 9" id="KW-0812">Transmembrane</keyword>
<dbReference type="GO" id="GO:0046872">
    <property type="term" value="F:metal ion binding"/>
    <property type="evidence" value="ECO:0007669"/>
    <property type="project" value="UniProtKB-KW"/>
</dbReference>
<comment type="caution">
    <text evidence="11">The sequence shown here is derived from an EMBL/GenBank/DDBJ whole genome shotgun (WGS) entry which is preliminary data.</text>
</comment>
<reference evidence="11 12" key="1">
    <citation type="submission" date="2019-04" db="EMBL/GenBank/DDBJ databases">
        <title>Microbes associate with the intestines of laboratory mice.</title>
        <authorList>
            <person name="Navarre W."/>
            <person name="Wong E."/>
            <person name="Huang K."/>
            <person name="Tropini C."/>
            <person name="Ng K."/>
            <person name="Yu B."/>
        </authorList>
    </citation>
    <scope>NUCLEOTIDE SEQUENCE [LARGE SCALE GENOMIC DNA]</scope>
    <source>
        <strain evidence="11 12">NM22_B1</strain>
    </source>
</reference>
<feature type="binding site" evidence="8">
    <location>
        <position position="473"/>
    </location>
    <ligand>
        <name>Mn(2+)</name>
        <dbReference type="ChEBI" id="CHEBI:29035"/>
    </ligand>
</feature>
<feature type="binding site" evidence="8">
    <location>
        <position position="474"/>
    </location>
    <ligand>
        <name>Mn(2+)</name>
        <dbReference type="ChEBI" id="CHEBI:29035"/>
    </ligand>
</feature>
<dbReference type="InterPro" id="IPR050448">
    <property type="entry name" value="OpgB/LTA_synthase_biosynth"/>
</dbReference>
<dbReference type="InterPro" id="IPR012160">
    <property type="entry name" value="LtaS-like"/>
</dbReference>
<dbReference type="InterPro" id="IPR000917">
    <property type="entry name" value="Sulfatase_N"/>
</dbReference>
<evidence type="ECO:0000256" key="9">
    <source>
        <dbReference type="SAM" id="Phobius"/>
    </source>
</evidence>
<organism evidence="11 12">
    <name type="scientific">Phocaeicola sartorii</name>
    <dbReference type="NCBI Taxonomy" id="671267"/>
    <lineage>
        <taxon>Bacteria</taxon>
        <taxon>Pseudomonadati</taxon>
        <taxon>Bacteroidota</taxon>
        <taxon>Bacteroidia</taxon>
        <taxon>Bacteroidales</taxon>
        <taxon>Bacteroidaceae</taxon>
        <taxon>Phocaeicola</taxon>
    </lineage>
</organism>
<dbReference type="GO" id="GO:0005886">
    <property type="term" value="C:plasma membrane"/>
    <property type="evidence" value="ECO:0007669"/>
    <property type="project" value="UniProtKB-SubCell"/>
</dbReference>
<keyword evidence="2" id="KW-1003">Cell membrane</keyword>
<dbReference type="PIRSF" id="PIRSF005091">
    <property type="entry name" value="Mmb_sulf_HI1246"/>
    <property type="match status" value="1"/>
</dbReference>
<sequence length="593" mass="67349">MKSLVNSLFPKKLWTRPTIVFGGGLFFKFILFNIIWCMQTTFTSFSFPELYLNAALATLVLLVPYACFRKGWLQCVVMFLLDGLLTANLMYSRTYYSAIPLDSYGLAGNLSDFTASVYDSLRWTDLLFPLSTLACLYLYITEKNKPKPTIKWHYLATTGFVLLLSVGLNTIKGGYKAAYDSLQNANYHTCGVPMYTLFGHLYYNALQAKDIYTPQIEETIRTWQAEQPAYKPLPDSIPARTNLVVILCESLESWVLERNVEGHEITPCLNSLLKEPTTLFAPKVLTQVAGGRSIDCQLLLNAGMLPIKSGSYSMKYPTNTFFTLTQAMKEKYGARGYLLTVDKQIVWNQGAVAKAFGIDTLLTKPCWILDEKVGSRKKLGDESFFRQCVEKLKKGEIWKENEPVYFQCVTYSGHNPFILPEESRRITFKGDYPQRMKDYMCMANYTDHAIKQFIDYLKTRSDYSRTLIVITGDHEGLAADRIPLCHSDGGKDIVSDKPFTPLIIVNSPIGMRYEKVMGQVDMYTTLLNLMKLDGYPWKGIGQSILDPDKAPFAIGPQMNAEGDIRHIPAKEKEHAEKAHTISDMMIRYNYLAR</sequence>
<keyword evidence="7" id="KW-0464">Manganese</keyword>
<feature type="transmembrane region" description="Helical" evidence="9">
    <location>
        <begin position="152"/>
        <end position="171"/>
    </location>
</feature>
<feature type="transmembrane region" description="Helical" evidence="9">
    <location>
        <begin position="50"/>
        <end position="68"/>
    </location>
</feature>
<protein>
    <submittedName>
        <fullName evidence="11">LTA synthase family protein</fullName>
    </submittedName>
</protein>
<dbReference type="SUPFAM" id="SSF53649">
    <property type="entry name" value="Alkaline phosphatase-like"/>
    <property type="match status" value="1"/>
</dbReference>
<proteinExistence type="predicted"/>
<feature type="binding site" evidence="7">
    <location>
        <position position="414"/>
    </location>
    <ligand>
        <name>substrate</name>
    </ligand>
</feature>
<feature type="active site" evidence="6">
    <location>
        <position position="293"/>
    </location>
</feature>
<evidence type="ECO:0000256" key="6">
    <source>
        <dbReference type="PIRSR" id="PIRSR005091-1"/>
    </source>
</evidence>
<evidence type="ECO:0000256" key="1">
    <source>
        <dbReference type="ARBA" id="ARBA00004651"/>
    </source>
</evidence>
<feature type="transmembrane region" description="Helical" evidence="9">
    <location>
        <begin position="75"/>
        <end position="96"/>
    </location>
</feature>
<evidence type="ECO:0000256" key="2">
    <source>
        <dbReference type="ARBA" id="ARBA00022475"/>
    </source>
</evidence>
<dbReference type="Proteomes" id="UP000310760">
    <property type="component" value="Unassembled WGS sequence"/>
</dbReference>
<dbReference type="PANTHER" id="PTHR47371:SF3">
    <property type="entry name" value="PHOSPHOGLYCEROL TRANSFERASE I"/>
    <property type="match status" value="1"/>
</dbReference>
<evidence type="ECO:0000256" key="5">
    <source>
        <dbReference type="ARBA" id="ARBA00023136"/>
    </source>
</evidence>
<comment type="subcellular location">
    <subcellularLocation>
        <location evidence="1">Cell membrane</location>
        <topology evidence="1">Multi-pass membrane protein</topology>
    </subcellularLocation>
</comment>
<feature type="transmembrane region" description="Helical" evidence="9">
    <location>
        <begin position="120"/>
        <end position="140"/>
    </location>
</feature>
<keyword evidence="5 9" id="KW-0472">Membrane</keyword>
<evidence type="ECO:0000256" key="8">
    <source>
        <dbReference type="PIRSR" id="PIRSR005091-3"/>
    </source>
</evidence>
<dbReference type="InterPro" id="IPR017850">
    <property type="entry name" value="Alkaline_phosphatase_core_sf"/>
</dbReference>
<feature type="domain" description="Sulfatase N-terminal" evidence="10">
    <location>
        <begin position="242"/>
        <end position="531"/>
    </location>
</feature>
<dbReference type="Pfam" id="PF00884">
    <property type="entry name" value="Sulfatase"/>
    <property type="match status" value="1"/>
</dbReference>
<dbReference type="PANTHER" id="PTHR47371">
    <property type="entry name" value="LIPOTEICHOIC ACID SYNTHASE"/>
    <property type="match status" value="1"/>
</dbReference>
<feature type="binding site" evidence="8">
    <location>
        <position position="249"/>
    </location>
    <ligand>
        <name>Mn(2+)</name>
        <dbReference type="ChEBI" id="CHEBI:29035"/>
    </ligand>
</feature>
<dbReference type="CDD" id="cd16015">
    <property type="entry name" value="LTA_synthase"/>
    <property type="match status" value="1"/>
</dbReference>
<gene>
    <name evidence="11" type="ORF">E5339_06425</name>
</gene>
<accession>A0A4S2FQX6</accession>
<evidence type="ECO:0000259" key="10">
    <source>
        <dbReference type="Pfam" id="PF00884"/>
    </source>
</evidence>
<dbReference type="AlphaFoldDB" id="A0A4S2FQX6"/>
<evidence type="ECO:0000313" key="11">
    <source>
        <dbReference type="EMBL" id="TGY71553.1"/>
    </source>
</evidence>
<feature type="transmembrane region" description="Helical" evidence="9">
    <location>
        <begin position="20"/>
        <end position="38"/>
    </location>
</feature>
<evidence type="ECO:0000256" key="4">
    <source>
        <dbReference type="ARBA" id="ARBA00022989"/>
    </source>
</evidence>